<protein>
    <submittedName>
        <fullName evidence="3">Uncharacterized protein</fullName>
    </submittedName>
</protein>
<name>X1UJ40_9ZZZZ</name>
<dbReference type="GO" id="GO:0031087">
    <property type="term" value="P:deadenylation-independent decapping of nuclear-transcribed mRNA"/>
    <property type="evidence" value="ECO:0007669"/>
    <property type="project" value="TreeGrafter"/>
</dbReference>
<dbReference type="PANTHER" id="PTHR13612">
    <property type="entry name" value="ENHANCER OF MRNA-DECAPPING PROTEIN 3"/>
    <property type="match status" value="1"/>
</dbReference>
<dbReference type="InterPro" id="IPR036652">
    <property type="entry name" value="YjeF_N_dom_sf"/>
</dbReference>
<feature type="domain" description="Rhodanese" evidence="1">
    <location>
        <begin position="46"/>
        <end position="97"/>
    </location>
</feature>
<feature type="domain" description="YjeF N-terminal" evidence="2">
    <location>
        <begin position="9"/>
        <end position="221"/>
    </location>
</feature>
<reference evidence="3" key="1">
    <citation type="journal article" date="2014" name="Front. Microbiol.">
        <title>High frequency of phylogenetically diverse reductive dehalogenase-homologous genes in deep subseafloor sedimentary metagenomes.</title>
        <authorList>
            <person name="Kawai M."/>
            <person name="Futagami T."/>
            <person name="Toyoda A."/>
            <person name="Takaki Y."/>
            <person name="Nishi S."/>
            <person name="Hori S."/>
            <person name="Arai W."/>
            <person name="Tsubouchi T."/>
            <person name="Morono Y."/>
            <person name="Uchiyama I."/>
            <person name="Ito T."/>
            <person name="Fujiyama A."/>
            <person name="Inagaki F."/>
            <person name="Takami H."/>
        </authorList>
    </citation>
    <scope>NUCLEOTIDE SEQUENCE</scope>
    <source>
        <strain evidence="3">Expedition CK06-06</strain>
    </source>
</reference>
<dbReference type="InterPro" id="IPR004443">
    <property type="entry name" value="YjeF_N_dom"/>
</dbReference>
<dbReference type="PANTHER" id="PTHR13612:SF0">
    <property type="entry name" value="ENHANCER OF MRNA-DECAPPING PROTEIN 3"/>
    <property type="match status" value="1"/>
</dbReference>
<dbReference type="SUPFAM" id="SSF64153">
    <property type="entry name" value="YjeF N-terminal domain-like"/>
    <property type="match status" value="1"/>
</dbReference>
<dbReference type="PROSITE" id="PS50206">
    <property type="entry name" value="RHODANESE_3"/>
    <property type="match status" value="1"/>
</dbReference>
<dbReference type="PROSITE" id="PS51385">
    <property type="entry name" value="YJEF_N"/>
    <property type="match status" value="1"/>
</dbReference>
<dbReference type="GO" id="GO:0003729">
    <property type="term" value="F:mRNA binding"/>
    <property type="evidence" value="ECO:0007669"/>
    <property type="project" value="TreeGrafter"/>
</dbReference>
<evidence type="ECO:0000259" key="1">
    <source>
        <dbReference type="PROSITE" id="PS50206"/>
    </source>
</evidence>
<dbReference type="EMBL" id="BARW01028854">
    <property type="protein sequence ID" value="GAJ03602.1"/>
    <property type="molecule type" value="Genomic_DNA"/>
</dbReference>
<dbReference type="Gene3D" id="3.40.50.10260">
    <property type="entry name" value="YjeF N-terminal domain"/>
    <property type="match status" value="1"/>
</dbReference>
<comment type="caution">
    <text evidence="3">The sequence shown here is derived from an EMBL/GenBank/DDBJ whole genome shotgun (WGS) entry which is preliminary data.</text>
</comment>
<proteinExistence type="inferred from homology"/>
<gene>
    <name evidence="3" type="ORF">S12H4_46499</name>
</gene>
<dbReference type="InterPro" id="IPR001763">
    <property type="entry name" value="Rhodanese-like_dom"/>
</dbReference>
<dbReference type="AlphaFoldDB" id="X1UJ40"/>
<feature type="non-terminal residue" evidence="3">
    <location>
        <position position="221"/>
    </location>
</feature>
<evidence type="ECO:0000313" key="3">
    <source>
        <dbReference type="EMBL" id="GAJ03602.1"/>
    </source>
</evidence>
<sequence>MRYVTANKIREIDKLAQTKYSIPSLILMENAGRTASEEILIYIDNNRSKRVAIFCGKGNNGGDGLVVARHLKSKDINVVVYLLGYVKDVKKIDPVTNLNIVRKMGIKIIELPDLKSVKKLRRRFSCDVVIDAIFGTGFSGKLPEHIRVLVHFLNKTGKPIFSLDVPSGLDATTGEIADTSIKATKTITFGLPKTGFIKGDGPDFTGQVITRNISYPQILLR</sequence>
<evidence type="ECO:0000259" key="2">
    <source>
        <dbReference type="PROSITE" id="PS51385"/>
    </source>
</evidence>
<organism evidence="3">
    <name type="scientific">marine sediment metagenome</name>
    <dbReference type="NCBI Taxonomy" id="412755"/>
    <lineage>
        <taxon>unclassified sequences</taxon>
        <taxon>metagenomes</taxon>
        <taxon>ecological metagenomes</taxon>
    </lineage>
</organism>
<dbReference type="HAMAP" id="MF_01966">
    <property type="entry name" value="NADHX_epimerase"/>
    <property type="match status" value="1"/>
</dbReference>
<dbReference type="NCBIfam" id="TIGR00197">
    <property type="entry name" value="yjeF_nterm"/>
    <property type="match status" value="1"/>
</dbReference>
<dbReference type="Pfam" id="PF03853">
    <property type="entry name" value="YjeF_N"/>
    <property type="match status" value="1"/>
</dbReference>
<dbReference type="GO" id="GO:0000932">
    <property type="term" value="C:P-body"/>
    <property type="evidence" value="ECO:0007669"/>
    <property type="project" value="TreeGrafter"/>
</dbReference>
<dbReference type="GO" id="GO:0033962">
    <property type="term" value="P:P-body assembly"/>
    <property type="evidence" value="ECO:0007669"/>
    <property type="project" value="TreeGrafter"/>
</dbReference>
<accession>X1UJ40</accession>